<accession>A0A0F9NU66</accession>
<keyword evidence="2" id="KW-0378">Hydrolase</keyword>
<evidence type="ECO:0000259" key="4">
    <source>
        <dbReference type="Pfam" id="PF00149"/>
    </source>
</evidence>
<evidence type="ECO:0000313" key="5">
    <source>
        <dbReference type="EMBL" id="KKM92410.1"/>
    </source>
</evidence>
<evidence type="ECO:0000256" key="3">
    <source>
        <dbReference type="ARBA" id="ARBA00022839"/>
    </source>
</evidence>
<dbReference type="Pfam" id="PF00149">
    <property type="entry name" value="Metallophos"/>
    <property type="match status" value="1"/>
</dbReference>
<keyword evidence="1" id="KW-0540">Nuclease</keyword>
<dbReference type="Gene3D" id="3.60.21.10">
    <property type="match status" value="1"/>
</dbReference>
<dbReference type="InterPro" id="IPR041796">
    <property type="entry name" value="Mre11_N"/>
</dbReference>
<comment type="caution">
    <text evidence="5">The sequence shown here is derived from an EMBL/GenBank/DDBJ whole genome shotgun (WGS) entry which is preliminary data.</text>
</comment>
<organism evidence="5">
    <name type="scientific">marine sediment metagenome</name>
    <dbReference type="NCBI Taxonomy" id="412755"/>
    <lineage>
        <taxon>unclassified sequences</taxon>
        <taxon>metagenomes</taxon>
        <taxon>ecological metagenomes</taxon>
    </lineage>
</organism>
<protein>
    <recommendedName>
        <fullName evidence="4">Calcineurin-like phosphoesterase domain-containing protein</fullName>
    </recommendedName>
</protein>
<sequence>MKIKFAHVSDCHLGAWRNEILNQMGYDAFKQTINKILEERVDFVIISGDLFDISNPRVDVVDLAVKELKKLHDKNIPVYGIMGSHDFSPSDNSMIRPLISAGLFIDVSKGENIDNNKLKLQFFQDPKTKVKLTGLRARKRSLEIEDYKRLSIENLESEEGIKIFVLHTMMSELKPIEFKDMESAPKSLLPQNFAYYAGGHLHKTIPEKLREGDQTLIVDNKNKIIYPGVLFPTNFRELEKYQYGGFCIVYGEIDIESQSSDFKVKFIPIKPREILSLVIDCTNKTVIESLEHIEQKISTINPENKIVTVRITGLLTSGRTYEIKSNEIITQLRNKGALDVLVNKNALTSKEYTPISVVVGKTNEEIEETLIHEHAEKTNFKKISKKDMENKIHEILGVLGTDREEGTKVNVYYKDLLQKFLGIFNLNDEGESK</sequence>
<keyword evidence="3" id="KW-0269">Exonuclease</keyword>
<dbReference type="InterPro" id="IPR050535">
    <property type="entry name" value="DNA_Repair-Maintenance_Comp"/>
</dbReference>
<dbReference type="AlphaFoldDB" id="A0A0F9NU66"/>
<proteinExistence type="predicted"/>
<dbReference type="InterPro" id="IPR029052">
    <property type="entry name" value="Metallo-depent_PP-like"/>
</dbReference>
<gene>
    <name evidence="5" type="ORF">LCGC14_1218750</name>
</gene>
<name>A0A0F9NU66_9ZZZZ</name>
<dbReference type="SUPFAM" id="SSF56300">
    <property type="entry name" value="Metallo-dependent phosphatases"/>
    <property type="match status" value="1"/>
</dbReference>
<reference evidence="5" key="1">
    <citation type="journal article" date="2015" name="Nature">
        <title>Complex archaea that bridge the gap between prokaryotes and eukaryotes.</title>
        <authorList>
            <person name="Spang A."/>
            <person name="Saw J.H."/>
            <person name="Jorgensen S.L."/>
            <person name="Zaremba-Niedzwiedzka K."/>
            <person name="Martijn J."/>
            <person name="Lind A.E."/>
            <person name="van Eijk R."/>
            <person name="Schleper C."/>
            <person name="Guy L."/>
            <person name="Ettema T.J."/>
        </authorList>
    </citation>
    <scope>NUCLEOTIDE SEQUENCE</scope>
</reference>
<evidence type="ECO:0000256" key="2">
    <source>
        <dbReference type="ARBA" id="ARBA00022801"/>
    </source>
</evidence>
<dbReference type="CDD" id="cd00840">
    <property type="entry name" value="MPP_Mre11_N"/>
    <property type="match status" value="1"/>
</dbReference>
<feature type="domain" description="Calcineurin-like phosphoesterase" evidence="4">
    <location>
        <begin position="3"/>
        <end position="203"/>
    </location>
</feature>
<dbReference type="PANTHER" id="PTHR30337:SF0">
    <property type="entry name" value="NUCLEASE SBCCD SUBUNIT D"/>
    <property type="match status" value="1"/>
</dbReference>
<dbReference type="EMBL" id="LAZR01006395">
    <property type="protein sequence ID" value="KKM92410.1"/>
    <property type="molecule type" value="Genomic_DNA"/>
</dbReference>
<dbReference type="InterPro" id="IPR004843">
    <property type="entry name" value="Calcineurin-like_PHP"/>
</dbReference>
<evidence type="ECO:0000256" key="1">
    <source>
        <dbReference type="ARBA" id="ARBA00022722"/>
    </source>
</evidence>
<dbReference type="GO" id="GO:0004527">
    <property type="term" value="F:exonuclease activity"/>
    <property type="evidence" value="ECO:0007669"/>
    <property type="project" value="UniProtKB-KW"/>
</dbReference>
<dbReference type="PANTHER" id="PTHR30337">
    <property type="entry name" value="COMPONENT OF ATP-DEPENDENT DSDNA EXONUCLEASE"/>
    <property type="match status" value="1"/>
</dbReference>